<keyword evidence="1" id="KW-0812">Transmembrane</keyword>
<dbReference type="EMBL" id="BLXT01008368">
    <property type="protein sequence ID" value="GFO48027.1"/>
    <property type="molecule type" value="Genomic_DNA"/>
</dbReference>
<evidence type="ECO:0000313" key="3">
    <source>
        <dbReference type="Proteomes" id="UP000735302"/>
    </source>
</evidence>
<accession>A0AAV4DUM9</accession>
<dbReference type="AlphaFoldDB" id="A0AAV4DUM9"/>
<sequence length="143" mass="15782">MTPTHPCDMTSRLGRTLPCYVIMTLVLFLCGLTLTSGGIVHHDPSDIQQSFNLFNLLNNYVGPGPTPSPNFTPATIGRWKNSLQGCQMAERDLEIQRQTTAHGNVLKTGRRTPGTAVYITSAWDGWRQKTPLRRSSHAQDTGS</sequence>
<dbReference type="Proteomes" id="UP000735302">
    <property type="component" value="Unassembled WGS sequence"/>
</dbReference>
<name>A0AAV4DUM9_9GAST</name>
<keyword evidence="3" id="KW-1185">Reference proteome</keyword>
<organism evidence="2 3">
    <name type="scientific">Plakobranchus ocellatus</name>
    <dbReference type="NCBI Taxonomy" id="259542"/>
    <lineage>
        <taxon>Eukaryota</taxon>
        <taxon>Metazoa</taxon>
        <taxon>Spiralia</taxon>
        <taxon>Lophotrochozoa</taxon>
        <taxon>Mollusca</taxon>
        <taxon>Gastropoda</taxon>
        <taxon>Heterobranchia</taxon>
        <taxon>Euthyneura</taxon>
        <taxon>Panpulmonata</taxon>
        <taxon>Sacoglossa</taxon>
        <taxon>Placobranchoidea</taxon>
        <taxon>Plakobranchidae</taxon>
        <taxon>Plakobranchus</taxon>
    </lineage>
</organism>
<protein>
    <submittedName>
        <fullName evidence="2">Uncharacterized protein</fullName>
    </submittedName>
</protein>
<evidence type="ECO:0000313" key="2">
    <source>
        <dbReference type="EMBL" id="GFO48027.1"/>
    </source>
</evidence>
<keyword evidence="1" id="KW-1133">Transmembrane helix</keyword>
<gene>
    <name evidence="2" type="ORF">PoB_007453200</name>
</gene>
<evidence type="ECO:0000256" key="1">
    <source>
        <dbReference type="SAM" id="Phobius"/>
    </source>
</evidence>
<feature type="transmembrane region" description="Helical" evidence="1">
    <location>
        <begin position="20"/>
        <end position="40"/>
    </location>
</feature>
<keyword evidence="1" id="KW-0472">Membrane</keyword>
<comment type="caution">
    <text evidence="2">The sequence shown here is derived from an EMBL/GenBank/DDBJ whole genome shotgun (WGS) entry which is preliminary data.</text>
</comment>
<reference evidence="2 3" key="1">
    <citation type="journal article" date="2021" name="Elife">
        <title>Chloroplast acquisition without the gene transfer in kleptoplastic sea slugs, Plakobranchus ocellatus.</title>
        <authorList>
            <person name="Maeda T."/>
            <person name="Takahashi S."/>
            <person name="Yoshida T."/>
            <person name="Shimamura S."/>
            <person name="Takaki Y."/>
            <person name="Nagai Y."/>
            <person name="Toyoda A."/>
            <person name="Suzuki Y."/>
            <person name="Arimoto A."/>
            <person name="Ishii H."/>
            <person name="Satoh N."/>
            <person name="Nishiyama T."/>
            <person name="Hasebe M."/>
            <person name="Maruyama T."/>
            <person name="Minagawa J."/>
            <person name="Obokata J."/>
            <person name="Shigenobu S."/>
        </authorList>
    </citation>
    <scope>NUCLEOTIDE SEQUENCE [LARGE SCALE GENOMIC DNA]</scope>
</reference>
<proteinExistence type="predicted"/>